<sequence length="497" mass="55664">MTSEERTKPNLNVLLLRIEPRRATGVWGLAPRNTIIQALDLRNFNSLNGRRQSRPWGLRACPQTCSSYPKTFALRDINSLVNACSKKSVHYCGDTNLSFDVASQLAVVGSIITEVRQNEAGELKEKLEKAEKELEEAKKQLAETEPSRKVPKVEAKEESSTSASGDDKTPPVNFDRAVVLQDISVTIPERKKFNLVFTSAAIYAAKELKYPFSPEHTFPLKEISLVLSVPVPEKAKPQYNVVLYKNDNSVAALQFTLLDAYSEKFLRLPSPAEGKKDVKVLDLITFLFTNNFSKPIVQSNTQNCVEAHRGSKEGYLYLMDGFIFFGIKKPLLLFDVNNIESISYSSIIRLTFNLTIKLVNPLPEFPNQTDYEFSMIDQKEYDKIDKYVVDNELSNQSMSEARRARISAKDIVSNEIKKAIQEEGVDVAEEDQGNGTTTINDINPNDSSDDEELDQNYEGSESDDGSGSSSSEDEEQEEEAARTDDGDGDNDDDDMNE</sequence>
<evidence type="ECO:0000259" key="6">
    <source>
        <dbReference type="SMART" id="SM01287"/>
    </source>
</evidence>
<comment type="caution">
    <text evidence="7">The sequence shown here is derived from an EMBL/GenBank/DDBJ whole genome shotgun (WGS) entry which is preliminary data.</text>
</comment>
<dbReference type="PANTHER" id="PTHR45849">
    <property type="entry name" value="FACT COMPLEX SUBUNIT SSRP1"/>
    <property type="match status" value="1"/>
</dbReference>
<evidence type="ECO:0000256" key="2">
    <source>
        <dbReference type="ARBA" id="ARBA00017355"/>
    </source>
</evidence>
<name>A0A642UKP0_9ASCO</name>
<accession>A0A642UKP0</accession>
<dbReference type="OrthoDB" id="75754at2759"/>
<dbReference type="PANTHER" id="PTHR45849:SF3">
    <property type="entry name" value="HISTONE CHAPERONE RTT106"/>
    <property type="match status" value="1"/>
</dbReference>
<feature type="compositionally biased region" description="Acidic residues" evidence="5">
    <location>
        <begin position="486"/>
        <end position="497"/>
    </location>
</feature>
<dbReference type="InterPro" id="IPR050454">
    <property type="entry name" value="RTT106/SSRP1_HistChap/FACT"/>
</dbReference>
<proteinExistence type="inferred from homology"/>
<feature type="region of interest" description="Disordered" evidence="5">
    <location>
        <begin position="134"/>
        <end position="171"/>
    </location>
</feature>
<dbReference type="InterPro" id="IPR013719">
    <property type="entry name" value="RTT106/SPT16-like_middle_dom"/>
</dbReference>
<dbReference type="Pfam" id="PF08512">
    <property type="entry name" value="Rttp106-like_middle"/>
    <property type="match status" value="1"/>
</dbReference>
<keyword evidence="8" id="KW-1185">Reference proteome</keyword>
<comment type="similarity">
    <text evidence="1">Belongs to the RTT106 family.</text>
</comment>
<reference evidence="7" key="1">
    <citation type="journal article" date="2019" name="G3 (Bethesda)">
        <title>Genome Assemblies of Two Rare Opportunistic Yeast Pathogens: Diutina rugosa (syn. Candida rugosa) and Trichomonascus ciferrii (syn. Candida ciferrii).</title>
        <authorList>
            <person name="Mixao V."/>
            <person name="Saus E."/>
            <person name="Hansen A.P."/>
            <person name="Lass-Florl C."/>
            <person name="Gabaldon T."/>
        </authorList>
    </citation>
    <scope>NUCLEOTIDE SEQUENCE</scope>
    <source>
        <strain evidence="7">CBS 4856</strain>
    </source>
</reference>
<keyword evidence="4" id="KW-0143">Chaperone</keyword>
<dbReference type="Gene3D" id="2.30.29.30">
    <property type="entry name" value="Pleckstrin-homology domain (PH domain)/Phosphotyrosine-binding domain (PTB)"/>
    <property type="match status" value="1"/>
</dbReference>
<dbReference type="EMBL" id="SWFS01000567">
    <property type="protein sequence ID" value="KAA8897245.1"/>
    <property type="molecule type" value="Genomic_DNA"/>
</dbReference>
<dbReference type="InterPro" id="IPR011993">
    <property type="entry name" value="PH-like_dom_sf"/>
</dbReference>
<evidence type="ECO:0000313" key="7">
    <source>
        <dbReference type="EMBL" id="KAA8897245.1"/>
    </source>
</evidence>
<organism evidence="7 8">
    <name type="scientific">Trichomonascus ciferrii</name>
    <dbReference type="NCBI Taxonomy" id="44093"/>
    <lineage>
        <taxon>Eukaryota</taxon>
        <taxon>Fungi</taxon>
        <taxon>Dikarya</taxon>
        <taxon>Ascomycota</taxon>
        <taxon>Saccharomycotina</taxon>
        <taxon>Dipodascomycetes</taxon>
        <taxon>Dipodascales</taxon>
        <taxon>Trichomonascaceae</taxon>
        <taxon>Trichomonascus</taxon>
        <taxon>Trichomonascus ciferrii complex</taxon>
    </lineage>
</organism>
<dbReference type="Proteomes" id="UP000761534">
    <property type="component" value="Unassembled WGS sequence"/>
</dbReference>
<dbReference type="GO" id="GO:0031491">
    <property type="term" value="F:nucleosome binding"/>
    <property type="evidence" value="ECO:0007669"/>
    <property type="project" value="TreeGrafter"/>
</dbReference>
<feature type="region of interest" description="Disordered" evidence="5">
    <location>
        <begin position="424"/>
        <end position="497"/>
    </location>
</feature>
<evidence type="ECO:0000313" key="8">
    <source>
        <dbReference type="Proteomes" id="UP000761534"/>
    </source>
</evidence>
<feature type="compositionally biased region" description="Basic and acidic residues" evidence="5">
    <location>
        <begin position="134"/>
        <end position="169"/>
    </location>
</feature>
<dbReference type="AlphaFoldDB" id="A0A642UKP0"/>
<protein>
    <recommendedName>
        <fullName evidence="2">Histone chaperone RTT106</fullName>
    </recommendedName>
    <alternativeName>
        <fullName evidence="3">Histone chaperone rtt106</fullName>
    </alternativeName>
</protein>
<dbReference type="SMART" id="SM01287">
    <property type="entry name" value="Rtt106"/>
    <property type="match status" value="1"/>
</dbReference>
<dbReference type="GO" id="GO:0042393">
    <property type="term" value="F:histone binding"/>
    <property type="evidence" value="ECO:0007669"/>
    <property type="project" value="TreeGrafter"/>
</dbReference>
<feature type="domain" description="Histone chaperone RTT106/FACT complex subunit SPT16-like middle" evidence="6">
    <location>
        <begin position="302"/>
        <end position="398"/>
    </location>
</feature>
<evidence type="ECO:0000256" key="5">
    <source>
        <dbReference type="SAM" id="MobiDB-lite"/>
    </source>
</evidence>
<evidence type="ECO:0000256" key="3">
    <source>
        <dbReference type="ARBA" id="ARBA00018462"/>
    </source>
</evidence>
<gene>
    <name evidence="7" type="ORF">TRICI_006760</name>
</gene>
<evidence type="ECO:0000256" key="4">
    <source>
        <dbReference type="ARBA" id="ARBA00023186"/>
    </source>
</evidence>
<dbReference type="VEuPathDB" id="FungiDB:TRICI_006760"/>
<feature type="compositionally biased region" description="Acidic residues" evidence="5">
    <location>
        <begin position="447"/>
        <end position="464"/>
    </location>
</feature>
<dbReference type="SUPFAM" id="SSF50729">
    <property type="entry name" value="PH domain-like"/>
    <property type="match status" value="1"/>
</dbReference>
<evidence type="ECO:0000256" key="1">
    <source>
        <dbReference type="ARBA" id="ARBA00006159"/>
    </source>
</evidence>